<dbReference type="Pfam" id="PF02645">
    <property type="entry name" value="DegV"/>
    <property type="match status" value="1"/>
</dbReference>
<dbReference type="Gene3D" id="3.30.1180.10">
    <property type="match status" value="1"/>
</dbReference>
<dbReference type="InterPro" id="IPR003797">
    <property type="entry name" value="DegV"/>
</dbReference>
<name>A0A6A8D6U6_9BACI</name>
<evidence type="ECO:0000313" key="2">
    <source>
        <dbReference type="EMBL" id="MRH41334.1"/>
    </source>
</evidence>
<dbReference type="NCBIfam" id="TIGR00762">
    <property type="entry name" value="DegV"/>
    <property type="match status" value="1"/>
</dbReference>
<dbReference type="Gene3D" id="3.40.50.10170">
    <property type="match status" value="1"/>
</dbReference>
<dbReference type="EMBL" id="WJNG01000002">
    <property type="protein sequence ID" value="MRH41334.1"/>
    <property type="molecule type" value="Genomic_DNA"/>
</dbReference>
<dbReference type="PANTHER" id="PTHR33434">
    <property type="entry name" value="DEGV DOMAIN-CONTAINING PROTEIN DR_1986-RELATED"/>
    <property type="match status" value="1"/>
</dbReference>
<dbReference type="Proteomes" id="UP000799092">
    <property type="component" value="Unassembled WGS sequence"/>
</dbReference>
<dbReference type="AlphaFoldDB" id="A0A6A8D6U6"/>
<evidence type="ECO:0000256" key="1">
    <source>
        <dbReference type="ARBA" id="ARBA00023121"/>
    </source>
</evidence>
<proteinExistence type="predicted"/>
<dbReference type="InterPro" id="IPR050270">
    <property type="entry name" value="DegV_domain_contain"/>
</dbReference>
<reference evidence="2" key="1">
    <citation type="submission" date="2019-11" db="EMBL/GenBank/DDBJ databases">
        <authorList>
            <person name="Li J."/>
        </authorList>
    </citation>
    <scope>NUCLEOTIDE SEQUENCE</scope>
    <source>
        <strain evidence="2">B6B</strain>
    </source>
</reference>
<keyword evidence="1" id="KW-0446">Lipid-binding</keyword>
<accession>A0A6A8D6U6</accession>
<comment type="caution">
    <text evidence="2">The sequence shown here is derived from an EMBL/GenBank/DDBJ whole genome shotgun (WGS) entry which is preliminary data.</text>
</comment>
<dbReference type="OrthoDB" id="9775494at2"/>
<dbReference type="PROSITE" id="PS51482">
    <property type="entry name" value="DEGV"/>
    <property type="match status" value="1"/>
</dbReference>
<dbReference type="GO" id="GO:0008289">
    <property type="term" value="F:lipid binding"/>
    <property type="evidence" value="ECO:0007669"/>
    <property type="project" value="UniProtKB-KW"/>
</dbReference>
<organism evidence="2 3">
    <name type="scientific">Aquibacillus halophilus</name>
    <dbReference type="NCBI Taxonomy" id="930132"/>
    <lineage>
        <taxon>Bacteria</taxon>
        <taxon>Bacillati</taxon>
        <taxon>Bacillota</taxon>
        <taxon>Bacilli</taxon>
        <taxon>Bacillales</taxon>
        <taxon>Bacillaceae</taxon>
        <taxon>Aquibacillus</taxon>
    </lineage>
</organism>
<gene>
    <name evidence="2" type="ORF">GH741_01435</name>
</gene>
<dbReference type="InterPro" id="IPR043168">
    <property type="entry name" value="DegV_C"/>
</dbReference>
<evidence type="ECO:0000313" key="3">
    <source>
        <dbReference type="Proteomes" id="UP000799092"/>
    </source>
</evidence>
<keyword evidence="3" id="KW-1185">Reference proteome</keyword>
<dbReference type="RefSeq" id="WP_153735007.1">
    <property type="nucleotide sequence ID" value="NZ_WJNG01000002.1"/>
</dbReference>
<sequence>MTNKKIAFVTDSTAYLTDELRNHPDVYVVPIVVISENKEYEDGVDLSSEQLYDIIRNNKEVPKTSQPSVGKFEDLYQQLKKNYDHAIAIHVSNKLSGTIASSSAGKDHVDFDVEVIDSYSISYGMSELIYKGLSLVEQDVDVKEIANQIRERVTKSRNLILLGSLDQLYKGGRMSGAQFLVGNVLQIKPILVLNSEGELGVLERIRSEKKATNKVVKLFKQSCDEKSVKKVGIMHGNVLEKAMELKQRIEKEIPDIDIVVGEISSSIAVHAGEGTVALFWNESD</sequence>
<dbReference type="SUPFAM" id="SSF82549">
    <property type="entry name" value="DAK1/DegV-like"/>
    <property type="match status" value="1"/>
</dbReference>
<protein>
    <submittedName>
        <fullName evidence="2">DegV family EDD domain-containing protein</fullName>
    </submittedName>
</protein>
<dbReference type="PANTHER" id="PTHR33434:SF2">
    <property type="entry name" value="FATTY ACID-BINDING PROTEIN TM_1468"/>
    <property type="match status" value="1"/>
</dbReference>